<dbReference type="InterPro" id="IPR036388">
    <property type="entry name" value="WH-like_DNA-bd_sf"/>
</dbReference>
<evidence type="ECO:0000256" key="2">
    <source>
        <dbReference type="ARBA" id="ARBA00023015"/>
    </source>
</evidence>
<feature type="domain" description="HTH lysR-type" evidence="6">
    <location>
        <begin position="2"/>
        <end position="59"/>
    </location>
</feature>
<evidence type="ECO:0000256" key="3">
    <source>
        <dbReference type="ARBA" id="ARBA00023125"/>
    </source>
</evidence>
<evidence type="ECO:0000256" key="1">
    <source>
        <dbReference type="ARBA" id="ARBA00009437"/>
    </source>
</evidence>
<dbReference type="EMBL" id="RDSR01000002">
    <property type="protein sequence ID" value="RNE67046.1"/>
    <property type="molecule type" value="Genomic_DNA"/>
</dbReference>
<dbReference type="GO" id="GO:0032993">
    <property type="term" value="C:protein-DNA complex"/>
    <property type="evidence" value="ECO:0007669"/>
    <property type="project" value="TreeGrafter"/>
</dbReference>
<dbReference type="SUPFAM" id="SSF53850">
    <property type="entry name" value="Periplasmic binding protein-like II"/>
    <property type="match status" value="1"/>
</dbReference>
<dbReference type="GO" id="GO:0003677">
    <property type="term" value="F:DNA binding"/>
    <property type="evidence" value="ECO:0007669"/>
    <property type="project" value="UniProtKB-KW"/>
</dbReference>
<dbReference type="Proteomes" id="UP000279859">
    <property type="component" value="Unassembled WGS sequence"/>
</dbReference>
<accession>A0A3M8LNE5</accession>
<dbReference type="AlphaFoldDB" id="A0A3M8LNE5"/>
<dbReference type="PANTHER" id="PTHR30346:SF29">
    <property type="entry name" value="LYSR SUBSTRATE-BINDING"/>
    <property type="match status" value="1"/>
</dbReference>
<dbReference type="GO" id="GO:0003700">
    <property type="term" value="F:DNA-binding transcription factor activity"/>
    <property type="evidence" value="ECO:0007669"/>
    <property type="project" value="InterPro"/>
</dbReference>
<protein>
    <submittedName>
        <fullName evidence="7">LysR family transcriptional regulator</fullName>
    </submittedName>
</protein>
<proteinExistence type="inferred from homology"/>
<dbReference type="InterPro" id="IPR000847">
    <property type="entry name" value="LysR_HTH_N"/>
</dbReference>
<dbReference type="SUPFAM" id="SSF46785">
    <property type="entry name" value="Winged helix' DNA-binding domain"/>
    <property type="match status" value="1"/>
</dbReference>
<keyword evidence="2" id="KW-0805">Transcription regulation</keyword>
<organism evidence="7 8">
    <name type="scientific">Cryobacterium tepidiphilum</name>
    <dbReference type="NCBI Taxonomy" id="2486026"/>
    <lineage>
        <taxon>Bacteria</taxon>
        <taxon>Bacillati</taxon>
        <taxon>Actinomycetota</taxon>
        <taxon>Actinomycetes</taxon>
        <taxon>Micrococcales</taxon>
        <taxon>Microbacteriaceae</taxon>
        <taxon>Cryobacterium</taxon>
    </lineage>
</organism>
<name>A0A3M8LNE5_9MICO</name>
<keyword evidence="3" id="KW-0238">DNA-binding</keyword>
<dbReference type="InterPro" id="IPR036390">
    <property type="entry name" value="WH_DNA-bd_sf"/>
</dbReference>
<keyword evidence="8" id="KW-1185">Reference proteome</keyword>
<dbReference type="Pfam" id="PF03466">
    <property type="entry name" value="LysR_substrate"/>
    <property type="match status" value="1"/>
</dbReference>
<reference evidence="7 8" key="1">
    <citation type="submission" date="2018-11" db="EMBL/GenBank/DDBJ databases">
        <title>Cryobacterium sp. nov., isolated from rhizosphere soil of lettuce.</title>
        <authorList>
            <person name="Wang Y."/>
        </authorList>
    </citation>
    <scope>NUCLEOTIDE SEQUENCE [LARGE SCALE GENOMIC DNA]</scope>
    <source>
        <strain evidence="7 8">NEAU-85</strain>
    </source>
</reference>
<dbReference type="OrthoDB" id="3673085at2"/>
<feature type="compositionally biased region" description="Low complexity" evidence="5">
    <location>
        <begin position="304"/>
        <end position="313"/>
    </location>
</feature>
<dbReference type="PANTHER" id="PTHR30346">
    <property type="entry name" value="TRANSCRIPTIONAL DUAL REGULATOR HCAR-RELATED"/>
    <property type="match status" value="1"/>
</dbReference>
<evidence type="ECO:0000259" key="6">
    <source>
        <dbReference type="PROSITE" id="PS50931"/>
    </source>
</evidence>
<keyword evidence="4" id="KW-0804">Transcription</keyword>
<comment type="caution">
    <text evidence="7">The sequence shown here is derived from an EMBL/GenBank/DDBJ whole genome shotgun (WGS) entry which is preliminary data.</text>
</comment>
<dbReference type="InterPro" id="IPR005119">
    <property type="entry name" value="LysR_subst-bd"/>
</dbReference>
<sequence length="319" mass="34256">MLDVRRLRLLRELKLRGTLAGVAEALAYSPSSVSQQLALLEKEAGVELLQKVGRRVQLTPQAEILVDHTMHLLERLEVAEAEVAASLTTVSGTVRVAVFQSAAHAVIPQALTLLAAEYPSLRVEVTEREPEVGLFEVSARDFDLVMAEQYPGHTRAHWPDLDRVNLATDALRLALPTRPPGLGSGEPLAASTLADAAGLPWVMEPEGTASRQWATQLCRSAGFEPDVRFETADLVAHIRLVQSGNAVGILPDLVWAGEEPSVRLQELPGDPHRTVFTAARRSSAGRPGVLAVRDALTRAVAGVSDSNPSDPSDPSNPLP</sequence>
<gene>
    <name evidence="7" type="ORF">EEJ31_02245</name>
</gene>
<feature type="region of interest" description="Disordered" evidence="5">
    <location>
        <begin position="300"/>
        <end position="319"/>
    </location>
</feature>
<evidence type="ECO:0000313" key="7">
    <source>
        <dbReference type="EMBL" id="RNE67046.1"/>
    </source>
</evidence>
<evidence type="ECO:0000256" key="5">
    <source>
        <dbReference type="SAM" id="MobiDB-lite"/>
    </source>
</evidence>
<dbReference type="Gene3D" id="3.40.190.10">
    <property type="entry name" value="Periplasmic binding protein-like II"/>
    <property type="match status" value="2"/>
</dbReference>
<dbReference type="PROSITE" id="PS50931">
    <property type="entry name" value="HTH_LYSR"/>
    <property type="match status" value="1"/>
</dbReference>
<dbReference type="Pfam" id="PF00126">
    <property type="entry name" value="HTH_1"/>
    <property type="match status" value="1"/>
</dbReference>
<dbReference type="RefSeq" id="WP_123044659.1">
    <property type="nucleotide sequence ID" value="NZ_RDSR01000002.1"/>
</dbReference>
<dbReference type="Gene3D" id="1.10.10.10">
    <property type="entry name" value="Winged helix-like DNA-binding domain superfamily/Winged helix DNA-binding domain"/>
    <property type="match status" value="1"/>
</dbReference>
<evidence type="ECO:0000313" key="8">
    <source>
        <dbReference type="Proteomes" id="UP000279859"/>
    </source>
</evidence>
<comment type="similarity">
    <text evidence="1">Belongs to the LysR transcriptional regulatory family.</text>
</comment>
<evidence type="ECO:0000256" key="4">
    <source>
        <dbReference type="ARBA" id="ARBA00023163"/>
    </source>
</evidence>